<dbReference type="EMBL" id="BMNM01000008">
    <property type="protein sequence ID" value="GGI81726.1"/>
    <property type="molecule type" value="Genomic_DNA"/>
</dbReference>
<dbReference type="SFLD" id="SFLDG01110">
    <property type="entry name" value="Uncharacterised_Radical_SAM_Su"/>
    <property type="match status" value="1"/>
</dbReference>
<dbReference type="AlphaFoldDB" id="A0A830E931"/>
<feature type="domain" description="Radical SAM core" evidence="5">
    <location>
        <begin position="39"/>
        <end position="268"/>
    </location>
</feature>
<reference evidence="7" key="2">
    <citation type="submission" date="2020-09" db="EMBL/GenBank/DDBJ databases">
        <authorList>
            <person name="Sun Q."/>
            <person name="Ohkuma M."/>
        </authorList>
    </citation>
    <scope>NUCLEOTIDE SEQUENCE</scope>
    <source>
        <strain evidence="7">JCM 11219</strain>
    </source>
</reference>
<dbReference type="GO" id="GO:0051536">
    <property type="term" value="F:iron-sulfur cluster binding"/>
    <property type="evidence" value="ECO:0007669"/>
    <property type="project" value="UniProtKB-KW"/>
</dbReference>
<evidence type="ECO:0000313" key="9">
    <source>
        <dbReference type="Proteomes" id="UP001060771"/>
    </source>
</evidence>
<dbReference type="PROSITE" id="PS51918">
    <property type="entry name" value="RADICAL_SAM"/>
    <property type="match status" value="1"/>
</dbReference>
<evidence type="ECO:0000256" key="1">
    <source>
        <dbReference type="ARBA" id="ARBA00022691"/>
    </source>
</evidence>
<organism evidence="7 8">
    <name type="scientific">Vulcanisaeta souniana JCM 11219</name>
    <dbReference type="NCBI Taxonomy" id="1293586"/>
    <lineage>
        <taxon>Archaea</taxon>
        <taxon>Thermoproteota</taxon>
        <taxon>Thermoprotei</taxon>
        <taxon>Thermoproteales</taxon>
        <taxon>Thermoproteaceae</taxon>
        <taxon>Vulcanisaeta</taxon>
    </lineage>
</organism>
<keyword evidence="2" id="KW-0479">Metal-binding</keyword>
<dbReference type="Proteomes" id="UP001060771">
    <property type="component" value="Chromosome"/>
</dbReference>
<sequence length="359" mass="40330">MLIGVTWKDSINEIEGKRKIIRVSEDVPQVGVLAFGLVDRGTNIIEVRPTTLCPLSCIYCSVNAGPRSTNRWAEFIDDPGALLSALEEVIRFKDVNDVEVHIDGMGEPGVYPHLVELVRGIKAISGVSRVSIQTRLYMLNDDSLRELAQAGLDRINLSVDSLNPELAKRISGVPWYDVNRVKDLVTHALELGINVIISPVWLPGINDDDMVSIIKWAREAGLGKNELPPVLIQKYIPHKRGRRVKVRVMTWQEFWGKIRELENKLGVKLSATNDGLNIHRAPKLPIPYDVDDEVKVRIISRGIIKGEFLGVILPLRNSVIYDRVITVIAEPNMEKILIGKQVKVRIIENNNNIYIGRLI</sequence>
<keyword evidence="3" id="KW-0408">Iron</keyword>
<keyword evidence="9" id="KW-1185">Reference proteome</keyword>
<evidence type="ECO:0000313" key="6">
    <source>
        <dbReference type="EMBL" id="BDR92842.1"/>
    </source>
</evidence>
<dbReference type="InterPro" id="IPR040088">
    <property type="entry name" value="MJ0103-like"/>
</dbReference>
<dbReference type="PANTHER" id="PTHR11228:SF35">
    <property type="entry name" value="MOLYBDENUM COFACTOR BIOSYNTHESIS PROTEIN A-RELATED"/>
    <property type="match status" value="1"/>
</dbReference>
<dbReference type="SFLD" id="SFLDG01067">
    <property type="entry name" value="SPASM/twitch_domain_containing"/>
    <property type="match status" value="1"/>
</dbReference>
<evidence type="ECO:0000313" key="8">
    <source>
        <dbReference type="Proteomes" id="UP000657075"/>
    </source>
</evidence>
<evidence type="ECO:0000256" key="2">
    <source>
        <dbReference type="ARBA" id="ARBA00022723"/>
    </source>
</evidence>
<reference evidence="6" key="4">
    <citation type="journal article" date="2023" name="Microbiol. Resour. Announc.">
        <title>Complete Genome Sequence of Vulcanisaeta souniana Strain IC-059, a Hyperthermophilic Archaeon Isolated from Hot Spring Water in Japan.</title>
        <authorList>
            <person name="Kato S."/>
            <person name="Itoh T."/>
            <person name="Wu L."/>
            <person name="Ma J."/>
            <person name="Ohkuma M."/>
        </authorList>
    </citation>
    <scope>NUCLEOTIDE SEQUENCE</scope>
    <source>
        <strain evidence="6">JCM 11219</strain>
    </source>
</reference>
<dbReference type="InterPro" id="IPR007197">
    <property type="entry name" value="rSAM"/>
</dbReference>
<reference evidence="9" key="3">
    <citation type="submission" date="2022-09" db="EMBL/GenBank/DDBJ databases">
        <title>Complete genome sequence of Vulcanisaeta souniana.</title>
        <authorList>
            <person name="Kato S."/>
            <person name="Itoh T."/>
            <person name="Ohkuma M."/>
        </authorList>
    </citation>
    <scope>NUCLEOTIDE SEQUENCE [LARGE SCALE GENOMIC DNA]</scope>
    <source>
        <strain evidence="9">JCM 11219</strain>
    </source>
</reference>
<dbReference type="SMART" id="SM00729">
    <property type="entry name" value="Elp3"/>
    <property type="match status" value="1"/>
</dbReference>
<dbReference type="GO" id="GO:0003824">
    <property type="term" value="F:catalytic activity"/>
    <property type="evidence" value="ECO:0007669"/>
    <property type="project" value="InterPro"/>
</dbReference>
<evidence type="ECO:0000313" key="7">
    <source>
        <dbReference type="EMBL" id="GGI81726.1"/>
    </source>
</evidence>
<dbReference type="GO" id="GO:0046872">
    <property type="term" value="F:metal ion binding"/>
    <property type="evidence" value="ECO:0007669"/>
    <property type="project" value="UniProtKB-KW"/>
</dbReference>
<dbReference type="InterPro" id="IPR050377">
    <property type="entry name" value="Radical_SAM_PqqE_MftC-like"/>
</dbReference>
<evidence type="ECO:0000259" key="5">
    <source>
        <dbReference type="PROSITE" id="PS51918"/>
    </source>
</evidence>
<dbReference type="SFLD" id="SFLDS00029">
    <property type="entry name" value="Radical_SAM"/>
    <property type="match status" value="1"/>
</dbReference>
<dbReference type="InterPro" id="IPR006638">
    <property type="entry name" value="Elp3/MiaA/NifB-like_rSAM"/>
</dbReference>
<evidence type="ECO:0000256" key="4">
    <source>
        <dbReference type="ARBA" id="ARBA00023014"/>
    </source>
</evidence>
<dbReference type="InterPro" id="IPR013785">
    <property type="entry name" value="Aldolase_TIM"/>
</dbReference>
<dbReference type="CDD" id="cd01335">
    <property type="entry name" value="Radical_SAM"/>
    <property type="match status" value="1"/>
</dbReference>
<dbReference type="InterPro" id="IPR058240">
    <property type="entry name" value="rSAM_sf"/>
</dbReference>
<dbReference type="SUPFAM" id="SSF102114">
    <property type="entry name" value="Radical SAM enzymes"/>
    <property type="match status" value="1"/>
</dbReference>
<gene>
    <name evidence="7" type="ORF">GCM10007112_18050</name>
    <name evidence="6" type="ORF">Vsou_19350</name>
</gene>
<proteinExistence type="predicted"/>
<reference evidence="7" key="1">
    <citation type="journal article" date="2014" name="Int. J. Syst. Evol. Microbiol.">
        <title>Complete genome sequence of Corynebacterium casei LMG S-19264T (=DSM 44701T), isolated from a smear-ripened cheese.</title>
        <authorList>
            <consortium name="US DOE Joint Genome Institute (JGI-PGF)"/>
            <person name="Walter F."/>
            <person name="Albersmeier A."/>
            <person name="Kalinowski J."/>
            <person name="Ruckert C."/>
        </authorList>
    </citation>
    <scope>NUCLEOTIDE SEQUENCE</scope>
    <source>
        <strain evidence="7">JCM 11219</strain>
    </source>
</reference>
<dbReference type="Proteomes" id="UP000657075">
    <property type="component" value="Unassembled WGS sequence"/>
</dbReference>
<dbReference type="EMBL" id="AP026830">
    <property type="protein sequence ID" value="BDR92842.1"/>
    <property type="molecule type" value="Genomic_DNA"/>
</dbReference>
<keyword evidence="4" id="KW-0411">Iron-sulfur</keyword>
<dbReference type="Gene3D" id="3.20.20.70">
    <property type="entry name" value="Aldolase class I"/>
    <property type="match status" value="1"/>
</dbReference>
<dbReference type="Pfam" id="PF04055">
    <property type="entry name" value="Radical_SAM"/>
    <property type="match status" value="1"/>
</dbReference>
<evidence type="ECO:0000256" key="3">
    <source>
        <dbReference type="ARBA" id="ARBA00023004"/>
    </source>
</evidence>
<name>A0A830E931_9CREN</name>
<dbReference type="PANTHER" id="PTHR11228">
    <property type="entry name" value="RADICAL SAM DOMAIN PROTEIN"/>
    <property type="match status" value="1"/>
</dbReference>
<protein>
    <submittedName>
        <fullName evidence="7">Radical SAM protein</fullName>
    </submittedName>
</protein>
<keyword evidence="1" id="KW-0949">S-adenosyl-L-methionine</keyword>
<accession>A0A830E931</accession>